<evidence type="ECO:0000313" key="3">
    <source>
        <dbReference type="EMBL" id="SPO06119.1"/>
    </source>
</evidence>
<dbReference type="InterPro" id="IPR046529">
    <property type="entry name" value="DUF6594"/>
</dbReference>
<dbReference type="Proteomes" id="UP001187682">
    <property type="component" value="Unassembled WGS sequence"/>
</dbReference>
<name>A0AAE8SYQ3_9PEZI</name>
<dbReference type="Pfam" id="PF20237">
    <property type="entry name" value="DUF6594"/>
    <property type="match status" value="1"/>
</dbReference>
<dbReference type="EMBL" id="ONZQ02000014">
    <property type="protein sequence ID" value="SPO06119.1"/>
    <property type="molecule type" value="Genomic_DNA"/>
</dbReference>
<keyword evidence="1" id="KW-0812">Transmembrane</keyword>
<dbReference type="AlphaFoldDB" id="A0AAE8SYQ3"/>
<reference evidence="3" key="1">
    <citation type="submission" date="2018-03" db="EMBL/GenBank/DDBJ databases">
        <authorList>
            <person name="Guldener U."/>
        </authorList>
    </citation>
    <scope>NUCLEOTIDE SEQUENCE</scope>
</reference>
<sequence length="154" mass="17249">MEKRSLLPGDPFYVSGERYLDWKLLEHVIGRREDDDPIEIKSRAAGLWETEATRPGSSYHDTRRDNYRRSWTRGLHQRLGVAGLGGIFLIAPMWLMVLHRTLYTALVSTTVFVAVFGLVAALFLTSLMEVMSSTAAYAAVLVVIVGLTTENMTS</sequence>
<keyword evidence="1" id="KW-1133">Transmembrane helix</keyword>
<feature type="transmembrane region" description="Helical" evidence="1">
    <location>
        <begin position="79"/>
        <end position="97"/>
    </location>
</feature>
<protein>
    <recommendedName>
        <fullName evidence="2">DUF6594 domain-containing protein</fullName>
    </recommendedName>
</protein>
<evidence type="ECO:0000259" key="2">
    <source>
        <dbReference type="Pfam" id="PF20237"/>
    </source>
</evidence>
<evidence type="ECO:0000313" key="4">
    <source>
        <dbReference type="Proteomes" id="UP001187682"/>
    </source>
</evidence>
<feature type="transmembrane region" description="Helical" evidence="1">
    <location>
        <begin position="130"/>
        <end position="149"/>
    </location>
</feature>
<evidence type="ECO:0000256" key="1">
    <source>
        <dbReference type="SAM" id="Phobius"/>
    </source>
</evidence>
<feature type="domain" description="DUF6594" evidence="2">
    <location>
        <begin position="31"/>
        <end position="142"/>
    </location>
</feature>
<organism evidence="3 4">
    <name type="scientific">Cephalotrichum gorgonifer</name>
    <dbReference type="NCBI Taxonomy" id="2041049"/>
    <lineage>
        <taxon>Eukaryota</taxon>
        <taxon>Fungi</taxon>
        <taxon>Dikarya</taxon>
        <taxon>Ascomycota</taxon>
        <taxon>Pezizomycotina</taxon>
        <taxon>Sordariomycetes</taxon>
        <taxon>Hypocreomycetidae</taxon>
        <taxon>Microascales</taxon>
        <taxon>Microascaceae</taxon>
        <taxon>Cephalotrichum</taxon>
    </lineage>
</organism>
<keyword evidence="1" id="KW-0472">Membrane</keyword>
<comment type="caution">
    <text evidence="3">The sequence shown here is derived from an EMBL/GenBank/DDBJ whole genome shotgun (WGS) entry which is preliminary data.</text>
</comment>
<keyword evidence="4" id="KW-1185">Reference proteome</keyword>
<proteinExistence type="predicted"/>
<feature type="transmembrane region" description="Helical" evidence="1">
    <location>
        <begin position="103"/>
        <end position="123"/>
    </location>
</feature>
<accession>A0AAE8SYQ3</accession>
<gene>
    <name evidence="3" type="ORF">DNG_08808</name>
</gene>